<dbReference type="InterPro" id="IPR012934">
    <property type="entry name" value="Znf_AD"/>
</dbReference>
<feature type="binding site" evidence="6">
    <location>
        <position position="63"/>
    </location>
    <ligand>
        <name>Zn(2+)</name>
        <dbReference type="ChEBI" id="CHEBI:29105"/>
    </ligand>
</feature>
<feature type="compositionally biased region" description="Polar residues" evidence="7">
    <location>
        <begin position="804"/>
        <end position="814"/>
    </location>
</feature>
<evidence type="ECO:0000256" key="3">
    <source>
        <dbReference type="ARBA" id="ARBA00022771"/>
    </source>
</evidence>
<dbReference type="PROSITE" id="PS00028">
    <property type="entry name" value="ZINC_FINGER_C2H2_1"/>
    <property type="match status" value="3"/>
</dbReference>
<evidence type="ECO:0000256" key="1">
    <source>
        <dbReference type="ARBA" id="ARBA00022723"/>
    </source>
</evidence>
<dbReference type="PROSITE" id="PS51915">
    <property type="entry name" value="ZAD"/>
    <property type="match status" value="1"/>
</dbReference>
<dbReference type="PROSITE" id="PS50157">
    <property type="entry name" value="ZINC_FINGER_C2H2_2"/>
    <property type="match status" value="3"/>
</dbReference>
<feature type="domain" description="C2H2-type" evidence="8">
    <location>
        <begin position="820"/>
        <end position="849"/>
    </location>
</feature>
<protein>
    <submittedName>
        <fullName evidence="10">Uncharacterized protein</fullName>
    </submittedName>
</protein>
<dbReference type="Pfam" id="PF07776">
    <property type="entry name" value="zf-AD"/>
    <property type="match status" value="1"/>
</dbReference>
<dbReference type="AlphaFoldDB" id="A0AA38IV88"/>
<evidence type="ECO:0000259" key="8">
    <source>
        <dbReference type="PROSITE" id="PS50157"/>
    </source>
</evidence>
<accession>A0AA38IV88</accession>
<dbReference type="InterPro" id="IPR013087">
    <property type="entry name" value="Znf_C2H2_type"/>
</dbReference>
<feature type="region of interest" description="Disordered" evidence="7">
    <location>
        <begin position="556"/>
        <end position="585"/>
    </location>
</feature>
<feature type="binding site" evidence="6">
    <location>
        <position position="17"/>
    </location>
    <ligand>
        <name>Zn(2+)</name>
        <dbReference type="ChEBI" id="CHEBI:29105"/>
    </ligand>
</feature>
<keyword evidence="3 5" id="KW-0863">Zinc-finger</keyword>
<dbReference type="GO" id="GO:0000981">
    <property type="term" value="F:DNA-binding transcription factor activity, RNA polymerase II-specific"/>
    <property type="evidence" value="ECO:0007669"/>
    <property type="project" value="TreeGrafter"/>
</dbReference>
<proteinExistence type="predicted"/>
<evidence type="ECO:0000256" key="6">
    <source>
        <dbReference type="PROSITE-ProRule" id="PRU01263"/>
    </source>
</evidence>
<dbReference type="PANTHER" id="PTHR24381:SF445">
    <property type="entry name" value="GASTRULA ZINC FINGER PROTEIN XLCGF28.1-LIKE-RELATED"/>
    <property type="match status" value="1"/>
</dbReference>
<reference evidence="10" key="1">
    <citation type="journal article" date="2023" name="G3 (Bethesda)">
        <title>Whole genome assemblies of Zophobas morio and Tenebrio molitor.</title>
        <authorList>
            <person name="Kaur S."/>
            <person name="Stinson S.A."/>
            <person name="diCenzo G.C."/>
        </authorList>
    </citation>
    <scope>NUCLEOTIDE SEQUENCE</scope>
    <source>
        <strain evidence="10">QUZm001</strain>
    </source>
</reference>
<name>A0AA38IV88_9CUCU</name>
<dbReference type="SUPFAM" id="SSF57667">
    <property type="entry name" value="beta-beta-alpha zinc fingers"/>
    <property type="match status" value="1"/>
</dbReference>
<feature type="region of interest" description="Disordered" evidence="7">
    <location>
        <begin position="795"/>
        <end position="815"/>
    </location>
</feature>
<dbReference type="PANTHER" id="PTHR24381">
    <property type="entry name" value="ZINC FINGER PROTEIN"/>
    <property type="match status" value="1"/>
</dbReference>
<dbReference type="FunFam" id="3.40.1800.20:FF:000004">
    <property type="entry name" value="Zinc finger protein 234-like Protein"/>
    <property type="match status" value="1"/>
</dbReference>
<gene>
    <name evidence="10" type="ORF">Zmor_005824</name>
</gene>
<evidence type="ECO:0000259" key="9">
    <source>
        <dbReference type="PROSITE" id="PS51915"/>
    </source>
</evidence>
<feature type="domain" description="C2H2-type" evidence="8">
    <location>
        <begin position="679"/>
        <end position="706"/>
    </location>
</feature>
<keyword evidence="4 6" id="KW-0862">Zinc</keyword>
<evidence type="ECO:0000256" key="5">
    <source>
        <dbReference type="PROSITE-ProRule" id="PRU00042"/>
    </source>
</evidence>
<feature type="domain" description="C2H2-type" evidence="8">
    <location>
        <begin position="848"/>
        <end position="873"/>
    </location>
</feature>
<evidence type="ECO:0000313" key="11">
    <source>
        <dbReference type="Proteomes" id="UP001168821"/>
    </source>
</evidence>
<dbReference type="InterPro" id="IPR036236">
    <property type="entry name" value="Znf_C2H2_sf"/>
</dbReference>
<dbReference type="SMART" id="SM00868">
    <property type="entry name" value="zf-AD"/>
    <property type="match status" value="1"/>
</dbReference>
<dbReference type="EMBL" id="JALNTZ010000002">
    <property type="protein sequence ID" value="KAJ3661429.1"/>
    <property type="molecule type" value="Genomic_DNA"/>
</dbReference>
<keyword evidence="11" id="KW-1185">Reference proteome</keyword>
<feature type="domain" description="ZAD" evidence="9">
    <location>
        <begin position="12"/>
        <end position="87"/>
    </location>
</feature>
<dbReference type="SUPFAM" id="SSF57716">
    <property type="entry name" value="Glucocorticoid receptor-like (DNA-binding domain)"/>
    <property type="match status" value="1"/>
</dbReference>
<evidence type="ECO:0000256" key="7">
    <source>
        <dbReference type="SAM" id="MobiDB-lite"/>
    </source>
</evidence>
<comment type="caution">
    <text evidence="10">The sequence shown here is derived from an EMBL/GenBank/DDBJ whole genome shotgun (WGS) entry which is preliminary data.</text>
</comment>
<dbReference type="SMART" id="SM00355">
    <property type="entry name" value="ZnF_C2H2"/>
    <property type="match status" value="7"/>
</dbReference>
<dbReference type="Gene3D" id="3.30.160.60">
    <property type="entry name" value="Classic Zinc Finger"/>
    <property type="match status" value="1"/>
</dbReference>
<evidence type="ECO:0000313" key="10">
    <source>
        <dbReference type="EMBL" id="KAJ3661429.1"/>
    </source>
</evidence>
<dbReference type="GO" id="GO:0000977">
    <property type="term" value="F:RNA polymerase II transcription regulatory region sequence-specific DNA binding"/>
    <property type="evidence" value="ECO:0007669"/>
    <property type="project" value="TreeGrafter"/>
</dbReference>
<evidence type="ECO:0000256" key="4">
    <source>
        <dbReference type="ARBA" id="ARBA00022833"/>
    </source>
</evidence>
<dbReference type="Proteomes" id="UP001168821">
    <property type="component" value="Unassembled WGS sequence"/>
</dbReference>
<organism evidence="10 11">
    <name type="scientific">Zophobas morio</name>
    <dbReference type="NCBI Taxonomy" id="2755281"/>
    <lineage>
        <taxon>Eukaryota</taxon>
        <taxon>Metazoa</taxon>
        <taxon>Ecdysozoa</taxon>
        <taxon>Arthropoda</taxon>
        <taxon>Hexapoda</taxon>
        <taxon>Insecta</taxon>
        <taxon>Pterygota</taxon>
        <taxon>Neoptera</taxon>
        <taxon>Endopterygota</taxon>
        <taxon>Coleoptera</taxon>
        <taxon>Polyphaga</taxon>
        <taxon>Cucujiformia</taxon>
        <taxon>Tenebrionidae</taxon>
        <taxon>Zophobas</taxon>
    </lineage>
</organism>
<dbReference type="GO" id="GO:0005634">
    <property type="term" value="C:nucleus"/>
    <property type="evidence" value="ECO:0007669"/>
    <property type="project" value="InterPro"/>
</dbReference>
<feature type="compositionally biased region" description="Acidic residues" evidence="7">
    <location>
        <begin position="218"/>
        <end position="230"/>
    </location>
</feature>
<sequence>MHTMDTSALHSDACRLCDENKEKMHSIFSKNEEGQQLLHLIKECLPVIIYRTDPLSKQICHDCFSKLETFYKFKKTSLATATRHKKHLLNTENNSNKRIQLYLSCEDTETNQVINSNNIPHYSSIGTSTDDLTISCINCKSTCFDSTIINSEVELCAELHKAIADSLSNNKVITQDAEKMGRSRRRRSQAFYHELDDSLCSSLTEFTNTESSQCYEEDHSEVESYESDSEDTQRVKRRKLNNSIVLNGREKRNTGEIDLKETEALQQLYHNEAEFRYFPLSLMGLALNVINKRIVPEHEPDDFFEQVHEPQCTYCKQKFKNTKLLSLHEVEHMNIELGEKVDSPALWHDSRDDAHIRNKWLNSYDEVEEEEEEEDADADADFTECEVDQSRNDSLLIPVGTEAPQEQKVAGEIILVKAKPVVNGLALAEYSKEERKAFYKSMKIGGVNKKFCSLCRYSFKDNWAIESHYFSLACYYTCRYCGMRFNKQRHRFDEHVKEHEDQGDPLSTKIYAASKLNNFVPRVIQPDKVKKIVAQHDQEQKLPSIKVRNFQRRSLQPDIKIKEEKMDSDEEKPSPSPQKTPQTTAKTSNQAYFCRKCYKVFFKLDEFNIHSKNCDYNQFPQSRNNANNKFTTRYNSNGEMLSSSGRPMRHCVRETGTYRDEAYIPDGAAKETAQNQQSFVCFICNTPFPTIYSRNSHMRIHKGETNNANRSPIVTQKLKQITNTERVQSFPGYIKQEPLEPEIQIHESEQNFHSNNSVAAVSITPISKNPNQKATINPNIMKLVQNNPHLTIRANRSPERQPAPSVSNTQNSLSDADKSYKCSSCWEAFSNKSHLYFHKKNQCEGSKYPCPFCKKRFGTEAAYSSHIFYSHPE</sequence>
<keyword evidence="1 6" id="KW-0479">Metal-binding</keyword>
<dbReference type="Gene3D" id="3.40.1800.20">
    <property type="match status" value="1"/>
</dbReference>
<keyword evidence="2" id="KW-0677">Repeat</keyword>
<feature type="region of interest" description="Disordered" evidence="7">
    <location>
        <begin position="212"/>
        <end position="234"/>
    </location>
</feature>
<feature type="binding site" evidence="6">
    <location>
        <position position="60"/>
    </location>
    <ligand>
        <name>Zn(2+)</name>
        <dbReference type="ChEBI" id="CHEBI:29105"/>
    </ligand>
</feature>
<dbReference type="GO" id="GO:0008270">
    <property type="term" value="F:zinc ion binding"/>
    <property type="evidence" value="ECO:0007669"/>
    <property type="project" value="UniProtKB-UniRule"/>
</dbReference>
<evidence type="ECO:0000256" key="2">
    <source>
        <dbReference type="ARBA" id="ARBA00022737"/>
    </source>
</evidence>
<feature type="binding site" evidence="6">
    <location>
        <position position="14"/>
    </location>
    <ligand>
        <name>Zn(2+)</name>
        <dbReference type="ChEBI" id="CHEBI:29105"/>
    </ligand>
</feature>